<name>A0A3G8ZZ90_9ACTN</name>
<dbReference type="PANTHER" id="PTHR31302">
    <property type="entry name" value="TRANSMEMBRANE PROTEIN WITH METALLOPHOSPHOESTERASE DOMAIN-RELATED"/>
    <property type="match status" value="1"/>
</dbReference>
<evidence type="ECO:0000259" key="1">
    <source>
        <dbReference type="Pfam" id="PF00149"/>
    </source>
</evidence>
<evidence type="ECO:0000313" key="2">
    <source>
        <dbReference type="EMBL" id="AZI59336.1"/>
    </source>
</evidence>
<evidence type="ECO:0000313" key="3">
    <source>
        <dbReference type="Proteomes" id="UP000268084"/>
    </source>
</evidence>
<dbReference type="GO" id="GO:0009245">
    <property type="term" value="P:lipid A biosynthetic process"/>
    <property type="evidence" value="ECO:0007669"/>
    <property type="project" value="TreeGrafter"/>
</dbReference>
<dbReference type="EMBL" id="CP034170">
    <property type="protein sequence ID" value="AZI59336.1"/>
    <property type="molecule type" value="Genomic_DNA"/>
</dbReference>
<accession>A0A3G8ZZ90</accession>
<dbReference type="InterPro" id="IPR051158">
    <property type="entry name" value="Metallophosphoesterase_sf"/>
</dbReference>
<keyword evidence="3" id="KW-1185">Reference proteome</keyword>
<protein>
    <submittedName>
        <fullName evidence="2">Metallophosphoesterase</fullName>
    </submittedName>
</protein>
<dbReference type="Pfam" id="PF00149">
    <property type="entry name" value="Metallophos"/>
    <property type="match status" value="1"/>
</dbReference>
<dbReference type="InterPro" id="IPR029052">
    <property type="entry name" value="Metallo-depent_PP-like"/>
</dbReference>
<reference evidence="2 3" key="2">
    <citation type="submission" date="2018-12" db="EMBL/GenBank/DDBJ databases">
        <title>Nakamurella antarcticus sp. nov., isolated from Antarctica South Shetland Islands soil.</title>
        <authorList>
            <person name="Peng F."/>
        </authorList>
    </citation>
    <scope>NUCLEOTIDE SEQUENCE [LARGE SCALE GENOMIC DNA]</scope>
    <source>
        <strain evidence="2 3">S14-144</strain>
    </source>
</reference>
<dbReference type="SUPFAM" id="SSF56300">
    <property type="entry name" value="Metallo-dependent phosphatases"/>
    <property type="match status" value="1"/>
</dbReference>
<sequence length="294" mass="31614">MAVAGAAGFAIATAGYARFVEPQLFALRRIELPILAPGSWPLRVLHLSDLHLLPSQHRKIAWLSGLAQLHPDIVVNTGDTLSGSKSVPTAVTALGGLLDVPGVFVFGNNDYTEPVRRSPHRYFLPRGPRLSGKALPWRDLRAAQLEHGWLDLSNKRGDITIRGQQIAFGGVDDPHTDRDRYTDIAGAADSHASVRIGVLHAPEPELLDRFATDGYDLLLAGHTHGGQVRVPGIGAVVTNCGIDRSRARGLSRWGSTSWLHVSAGIGANPYLPVRFLCRPEATLLTLIAKQAPAG</sequence>
<organism evidence="2 3">
    <name type="scientific">Nakamurella antarctica</name>
    <dbReference type="NCBI Taxonomy" id="1902245"/>
    <lineage>
        <taxon>Bacteria</taxon>
        <taxon>Bacillati</taxon>
        <taxon>Actinomycetota</taxon>
        <taxon>Actinomycetes</taxon>
        <taxon>Nakamurellales</taxon>
        <taxon>Nakamurellaceae</taxon>
        <taxon>Nakamurella</taxon>
    </lineage>
</organism>
<dbReference type="AlphaFoldDB" id="A0A3G8ZZ90"/>
<dbReference type="InterPro" id="IPR004843">
    <property type="entry name" value="Calcineurin-like_PHP"/>
</dbReference>
<gene>
    <name evidence="2" type="ORF">EH165_02140</name>
</gene>
<proteinExistence type="predicted"/>
<dbReference type="Gene3D" id="3.60.21.10">
    <property type="match status" value="1"/>
</dbReference>
<dbReference type="PANTHER" id="PTHR31302:SF20">
    <property type="entry name" value="CONSERVED PROTEIN"/>
    <property type="match status" value="1"/>
</dbReference>
<dbReference type="GO" id="GO:0016020">
    <property type="term" value="C:membrane"/>
    <property type="evidence" value="ECO:0007669"/>
    <property type="project" value="GOC"/>
</dbReference>
<dbReference type="Proteomes" id="UP000268084">
    <property type="component" value="Chromosome"/>
</dbReference>
<feature type="domain" description="Calcineurin-like phosphoesterase" evidence="1">
    <location>
        <begin position="42"/>
        <end position="225"/>
    </location>
</feature>
<dbReference type="OrthoDB" id="9780884at2"/>
<reference evidence="2 3" key="1">
    <citation type="submission" date="2018-11" db="EMBL/GenBank/DDBJ databases">
        <authorList>
            <person name="Da X."/>
        </authorList>
    </citation>
    <scope>NUCLEOTIDE SEQUENCE [LARGE SCALE GENOMIC DNA]</scope>
    <source>
        <strain evidence="2 3">S14-144</strain>
    </source>
</reference>
<dbReference type="GO" id="GO:0008758">
    <property type="term" value="F:UDP-2,3-diacylglucosamine hydrolase activity"/>
    <property type="evidence" value="ECO:0007669"/>
    <property type="project" value="TreeGrafter"/>
</dbReference>
<dbReference type="KEGG" id="nak:EH165_02140"/>